<organism evidence="1 2">
    <name type="scientific">Sphaeramia orbicularis</name>
    <name type="common">orbiculate cardinalfish</name>
    <dbReference type="NCBI Taxonomy" id="375764"/>
    <lineage>
        <taxon>Eukaryota</taxon>
        <taxon>Metazoa</taxon>
        <taxon>Chordata</taxon>
        <taxon>Craniata</taxon>
        <taxon>Vertebrata</taxon>
        <taxon>Euteleostomi</taxon>
        <taxon>Actinopterygii</taxon>
        <taxon>Neopterygii</taxon>
        <taxon>Teleostei</taxon>
        <taxon>Neoteleostei</taxon>
        <taxon>Acanthomorphata</taxon>
        <taxon>Gobiaria</taxon>
        <taxon>Kurtiformes</taxon>
        <taxon>Apogonoidei</taxon>
        <taxon>Apogonidae</taxon>
        <taxon>Apogoninae</taxon>
        <taxon>Sphaeramia</taxon>
    </lineage>
</organism>
<dbReference type="Gene3D" id="3.30.420.10">
    <property type="entry name" value="Ribonuclease H-like superfamily/Ribonuclease H"/>
    <property type="match status" value="1"/>
</dbReference>
<evidence type="ECO:0000313" key="2">
    <source>
        <dbReference type="Proteomes" id="UP000472271"/>
    </source>
</evidence>
<protein>
    <submittedName>
        <fullName evidence="1">Uncharacterized protein</fullName>
    </submittedName>
</protein>
<dbReference type="Proteomes" id="UP000472271">
    <property type="component" value="Chromosome 18"/>
</dbReference>
<proteinExistence type="predicted"/>
<dbReference type="InParanoid" id="A0A673C512"/>
<sequence length="283" mass="34268">MAARLNFDERKFILKRDWKYENAVEVHRQFRRTTNINRPHNGRKSRYFEIISKLSVHRIMKHCQWKSYVPGLVHALNDDDPDRRVLYCEWYLERCIENAHFGVKRIRMLWSTTMLIHQELPVWCGLSSRGLIGLLFFDATVTSPIYLNLLQRSVMPSIREDFEDEEFYFQQDRTPPHYHRDVRSFLDEILSNRWIGRRSFCSYSWPPRSPDLSVYDFFLWGYLKSKVYTTRPRTLDELKQRIQDEIHSIPAEMLQRSMRNLNSRFQECIRTGGRHLQEVIFKK</sequence>
<dbReference type="InterPro" id="IPR036397">
    <property type="entry name" value="RNaseH_sf"/>
</dbReference>
<reference evidence="1" key="2">
    <citation type="submission" date="2025-08" db="UniProtKB">
        <authorList>
            <consortium name="Ensembl"/>
        </authorList>
    </citation>
    <scope>IDENTIFICATION</scope>
</reference>
<name>A0A673C512_9TELE</name>
<evidence type="ECO:0000313" key="1">
    <source>
        <dbReference type="Ensembl" id="ENSSORP00005047358.1"/>
    </source>
</evidence>
<accession>A0A673C512</accession>
<reference evidence="1" key="1">
    <citation type="submission" date="2019-06" db="EMBL/GenBank/DDBJ databases">
        <authorList>
            <consortium name="Wellcome Sanger Institute Data Sharing"/>
        </authorList>
    </citation>
    <scope>NUCLEOTIDE SEQUENCE [LARGE SCALE GENOMIC DNA]</scope>
</reference>
<reference evidence="1" key="3">
    <citation type="submission" date="2025-09" db="UniProtKB">
        <authorList>
            <consortium name="Ensembl"/>
        </authorList>
    </citation>
    <scope>IDENTIFICATION</scope>
</reference>
<dbReference type="PANTHER" id="PTHR47326:SF1">
    <property type="entry name" value="HTH PSQ-TYPE DOMAIN-CONTAINING PROTEIN"/>
    <property type="match status" value="1"/>
</dbReference>
<dbReference type="GO" id="GO:0003676">
    <property type="term" value="F:nucleic acid binding"/>
    <property type="evidence" value="ECO:0007669"/>
    <property type="project" value="InterPro"/>
</dbReference>
<dbReference type="AlphaFoldDB" id="A0A673C512"/>
<dbReference type="Ensembl" id="ENSSORT00005048534.1">
    <property type="protein sequence ID" value="ENSSORP00005047358.1"/>
    <property type="gene ID" value="ENSSORG00005021654.1"/>
</dbReference>
<keyword evidence="2" id="KW-1185">Reference proteome</keyword>
<dbReference type="PANTHER" id="PTHR47326">
    <property type="entry name" value="TRANSPOSABLE ELEMENT TC3 TRANSPOSASE-LIKE PROTEIN"/>
    <property type="match status" value="1"/>
</dbReference>